<proteinExistence type="predicted"/>
<keyword evidence="1" id="KW-0472">Membrane</keyword>
<organism evidence="2 3">
    <name type="scientific">Chloropicon roscoffensis</name>
    <dbReference type="NCBI Taxonomy" id="1461544"/>
    <lineage>
        <taxon>Eukaryota</taxon>
        <taxon>Viridiplantae</taxon>
        <taxon>Chlorophyta</taxon>
        <taxon>Chloropicophyceae</taxon>
        <taxon>Chloropicales</taxon>
        <taxon>Chloropicaceae</taxon>
        <taxon>Chloropicon</taxon>
    </lineage>
</organism>
<keyword evidence="1" id="KW-1133">Transmembrane helix</keyword>
<feature type="transmembrane region" description="Helical" evidence="1">
    <location>
        <begin position="144"/>
        <end position="164"/>
    </location>
</feature>
<feature type="transmembrane region" description="Helical" evidence="1">
    <location>
        <begin position="42"/>
        <end position="61"/>
    </location>
</feature>
<accession>A0AAX4PAF9</accession>
<feature type="transmembrane region" description="Helical" evidence="1">
    <location>
        <begin position="81"/>
        <end position="100"/>
    </location>
</feature>
<evidence type="ECO:0000313" key="2">
    <source>
        <dbReference type="EMBL" id="WZN63209.1"/>
    </source>
</evidence>
<dbReference type="PANTHER" id="PTHR35473:SF3">
    <property type="entry name" value="1-ACYL-SN-GLYCEROL-3-PHOSPHATE ACYLTRANSFERASE"/>
    <property type="match status" value="1"/>
</dbReference>
<dbReference type="Pfam" id="PF12159">
    <property type="entry name" value="DUF3593"/>
    <property type="match status" value="1"/>
</dbReference>
<dbReference type="PANTHER" id="PTHR35473">
    <property type="entry name" value="1-ACYL-SN-GLYCEROL-3-PHOSPHATE ACYLTRANSFERASE"/>
    <property type="match status" value="1"/>
</dbReference>
<feature type="transmembrane region" description="Helical" evidence="1">
    <location>
        <begin position="112"/>
        <end position="132"/>
    </location>
</feature>
<evidence type="ECO:0000256" key="1">
    <source>
        <dbReference type="SAM" id="Phobius"/>
    </source>
</evidence>
<protein>
    <submittedName>
        <fullName evidence="2">DUF3593 domain-containing protein</fullName>
    </submittedName>
</protein>
<dbReference type="InterPro" id="IPR021995">
    <property type="entry name" value="DUF3593"/>
</dbReference>
<dbReference type="Proteomes" id="UP001472866">
    <property type="component" value="Chromosome 07"/>
</dbReference>
<gene>
    <name evidence="2" type="ORF">HKI87_07g47540</name>
</gene>
<keyword evidence="3" id="KW-1185">Reference proteome</keyword>
<keyword evidence="1" id="KW-0812">Transmembrane</keyword>
<name>A0AAX4PAF9_9CHLO</name>
<dbReference type="AlphaFoldDB" id="A0AAX4PAF9"/>
<dbReference type="EMBL" id="CP151507">
    <property type="protein sequence ID" value="WZN63209.1"/>
    <property type="molecule type" value="Genomic_DNA"/>
</dbReference>
<sequence length="187" mass="20102">MGASTRELAGRTGVPARAPRPAWSFDRVRKGRREGRLRGSRPVASAVSPAALLAGGQTVLAPLGALPTTLAWAPNVSDESFAAQFFAFSLFPYLAFLYYTLRTEKMPRLAKVGFCTLLVFVFATIPAGIYAKKVYGTSLANVDWLHGSAESLLSLTNLLIVLGFREGIRSRAAAEVSGEKRKGRGGR</sequence>
<evidence type="ECO:0000313" key="3">
    <source>
        <dbReference type="Proteomes" id="UP001472866"/>
    </source>
</evidence>
<reference evidence="2 3" key="1">
    <citation type="submission" date="2024-03" db="EMBL/GenBank/DDBJ databases">
        <title>Complete genome sequence of the green alga Chloropicon roscoffensis RCC1871.</title>
        <authorList>
            <person name="Lemieux C."/>
            <person name="Pombert J.-F."/>
            <person name="Otis C."/>
            <person name="Turmel M."/>
        </authorList>
    </citation>
    <scope>NUCLEOTIDE SEQUENCE [LARGE SCALE GENOMIC DNA]</scope>
    <source>
        <strain evidence="2 3">RCC1871</strain>
    </source>
</reference>